<protein>
    <recommendedName>
        <fullName evidence="3">Aspartyl protease</fullName>
    </recommendedName>
</protein>
<evidence type="ECO:0000313" key="2">
    <source>
        <dbReference type="Proteomes" id="UP000199226"/>
    </source>
</evidence>
<reference evidence="2" key="1">
    <citation type="submission" date="2016-10" db="EMBL/GenBank/DDBJ databases">
        <authorList>
            <person name="Varghese N."/>
            <person name="Submissions S."/>
        </authorList>
    </citation>
    <scope>NUCLEOTIDE SEQUENCE [LARGE SCALE GENOMIC DNA]</scope>
    <source>
        <strain evidence="2">DSM 24536</strain>
    </source>
</reference>
<dbReference type="AlphaFoldDB" id="A0A1G9QM20"/>
<dbReference type="RefSeq" id="WP_090701983.1">
    <property type="nucleotide sequence ID" value="NZ_FNHH01000006.1"/>
</dbReference>
<accession>A0A1G9QM20</accession>
<evidence type="ECO:0008006" key="3">
    <source>
        <dbReference type="Google" id="ProtNLM"/>
    </source>
</evidence>
<gene>
    <name evidence="1" type="ORF">SAMN05421813_10687</name>
</gene>
<name>A0A1G9QM20_9SPHI</name>
<organism evidence="1 2">
    <name type="scientific">Daejeonella rubra</name>
    <dbReference type="NCBI Taxonomy" id="990371"/>
    <lineage>
        <taxon>Bacteria</taxon>
        <taxon>Pseudomonadati</taxon>
        <taxon>Bacteroidota</taxon>
        <taxon>Sphingobacteriia</taxon>
        <taxon>Sphingobacteriales</taxon>
        <taxon>Sphingobacteriaceae</taxon>
        <taxon>Daejeonella</taxon>
    </lineage>
</organism>
<sequence length="333" mass="38300">MYLLQFLQAHKAKNHFRQAIETINKLLFKIEIMLKIKFYTLIILIAFCQNIFGQEKEIIIPFKLTEYNNISIQATLNEKDTVNLMFHTAANSVTLIEDATKKIKSLNFNNNTEGVKSWGGETNSSRLSENNSIQIGELKLKGISIWENKYSGPHTDGKFGIDLFKDKVLKLDFERNILIISSLLPNDVRRYQKLKLVFEDEMMFLEASFKINNMVKKNRFLIHSGYSGDLLFDDKFASDNQMEVNLKITGEKELKDSYGNVLTTMKAIIPYLEIGTVKLSNVPVGFFSGAIGRQKMSVMGGDILKRFNIIIDSKREYIYLKPNELKNIEYTKS</sequence>
<proteinExistence type="predicted"/>
<keyword evidence="2" id="KW-1185">Reference proteome</keyword>
<dbReference type="EMBL" id="FNHH01000006">
    <property type="protein sequence ID" value="SDM11597.1"/>
    <property type="molecule type" value="Genomic_DNA"/>
</dbReference>
<evidence type="ECO:0000313" key="1">
    <source>
        <dbReference type="EMBL" id="SDM11597.1"/>
    </source>
</evidence>
<dbReference type="STRING" id="990371.SAMN05421813_10687"/>
<dbReference type="Proteomes" id="UP000199226">
    <property type="component" value="Unassembled WGS sequence"/>
</dbReference>